<evidence type="ECO:0000313" key="3">
    <source>
        <dbReference type="Proteomes" id="UP000214646"/>
    </source>
</evidence>
<dbReference type="InterPro" id="IPR012337">
    <property type="entry name" value="RNaseH-like_sf"/>
</dbReference>
<accession>A0A225D8E7</accession>
<name>A0A225D8E7_9BACT</name>
<dbReference type="NCBIfam" id="NF033540">
    <property type="entry name" value="transpos_IS701"/>
    <property type="match status" value="1"/>
</dbReference>
<comment type="caution">
    <text evidence="2">The sequence shown here is derived from an EMBL/GenBank/DDBJ whole genome shotgun (WGS) entry which is preliminary data.</text>
</comment>
<gene>
    <name evidence="2" type="ORF">FRUB_06852</name>
</gene>
<dbReference type="AlphaFoldDB" id="A0A225D8E7"/>
<dbReference type="SUPFAM" id="SSF53098">
    <property type="entry name" value="Ribonuclease H-like"/>
    <property type="match status" value="1"/>
</dbReference>
<dbReference type="PANTHER" id="PTHR33627">
    <property type="entry name" value="TRANSPOSASE"/>
    <property type="match status" value="1"/>
</dbReference>
<dbReference type="EMBL" id="NIDE01000014">
    <property type="protein sequence ID" value="OWK37732.1"/>
    <property type="molecule type" value="Genomic_DNA"/>
</dbReference>
<sequence length="472" mass="53746">MDDRFNVRLREMMAETELTAGVTTGLLERLRGFVVPFAASLSEPEQRTHTHEYVSGLLSPLERKTGEAIAYLHEHERQGIQKFMGHVPWDHRPRIAVLAEQVGQTIGEPDGVIVFDPSGFAKKGTTSVGVARQWCGRQGKIDNCQVGVYLGYVSRRDHARVDVRLYLPEEWTRDRKRCRKAGVPKAVRFQTRHEQAREMLAEHGPRLPHGWVTGDDERGRSSSFRQELRARGEHYVLAVPSNTLVRDDEADPPAYTGRGRRPGVPFGRVDRWVTALPASAWTTITVRDGEKGPLAVDVVCRRVTARMGRKVGAPETLFVTRERLSDGGSKHDYDLASAADGTTPAEFARVTKAAHEIEECFRQAKSQAGWGDYQVRNGMGWHHHQTLALIASWFLSVETRRGEKETPALTAPRWKDIIASLLVEELEYHTPPKVRWRTTRWLQRIEQARFYWHRARNILPKLRKELQQPGKQ</sequence>
<reference evidence="3" key="1">
    <citation type="submission" date="2017-06" db="EMBL/GenBank/DDBJ databases">
        <title>Genome analysis of Fimbriiglobus ruber SP5, the first member of the order Planctomycetales with confirmed chitinolytic capability.</title>
        <authorList>
            <person name="Ravin N.V."/>
            <person name="Rakitin A.L."/>
            <person name="Ivanova A.A."/>
            <person name="Beletsky A.V."/>
            <person name="Kulichevskaya I.S."/>
            <person name="Mardanov A.V."/>
            <person name="Dedysh S.N."/>
        </authorList>
    </citation>
    <scope>NUCLEOTIDE SEQUENCE [LARGE SCALE GENOMIC DNA]</scope>
    <source>
        <strain evidence="3">SP5</strain>
    </source>
</reference>
<dbReference type="OrthoDB" id="5525203at2"/>
<dbReference type="InterPro" id="IPR038721">
    <property type="entry name" value="IS701-like_DDE_dom"/>
</dbReference>
<evidence type="ECO:0000313" key="2">
    <source>
        <dbReference type="EMBL" id="OWK37732.1"/>
    </source>
</evidence>
<keyword evidence="3" id="KW-1185">Reference proteome</keyword>
<dbReference type="Proteomes" id="UP000214646">
    <property type="component" value="Unassembled WGS sequence"/>
</dbReference>
<dbReference type="Pfam" id="PF13546">
    <property type="entry name" value="DDE_5"/>
    <property type="match status" value="1"/>
</dbReference>
<proteinExistence type="predicted"/>
<dbReference type="PANTHER" id="PTHR33627:SF1">
    <property type="entry name" value="TRANSPOSASE"/>
    <property type="match status" value="1"/>
</dbReference>
<feature type="domain" description="Transposase IS701-like DDE" evidence="1">
    <location>
        <begin position="36"/>
        <end position="293"/>
    </location>
</feature>
<dbReference type="InterPro" id="IPR039365">
    <property type="entry name" value="IS701-like"/>
</dbReference>
<evidence type="ECO:0000259" key="1">
    <source>
        <dbReference type="Pfam" id="PF13546"/>
    </source>
</evidence>
<organism evidence="2 3">
    <name type="scientific">Fimbriiglobus ruber</name>
    <dbReference type="NCBI Taxonomy" id="1908690"/>
    <lineage>
        <taxon>Bacteria</taxon>
        <taxon>Pseudomonadati</taxon>
        <taxon>Planctomycetota</taxon>
        <taxon>Planctomycetia</taxon>
        <taxon>Gemmatales</taxon>
        <taxon>Gemmataceae</taxon>
        <taxon>Fimbriiglobus</taxon>
    </lineage>
</organism>
<protein>
    <submittedName>
        <fullName evidence="2">Mobile element protein</fullName>
    </submittedName>
</protein>